<dbReference type="SUPFAM" id="SSF103473">
    <property type="entry name" value="MFS general substrate transporter"/>
    <property type="match status" value="1"/>
</dbReference>
<dbReference type="PROSITE" id="PS50850">
    <property type="entry name" value="MFS"/>
    <property type="match status" value="1"/>
</dbReference>
<organism evidence="8 10">
    <name type="scientific">Mycobacterium montefiorense</name>
    <dbReference type="NCBI Taxonomy" id="154654"/>
    <lineage>
        <taxon>Bacteria</taxon>
        <taxon>Bacillati</taxon>
        <taxon>Actinomycetota</taxon>
        <taxon>Actinomycetes</taxon>
        <taxon>Mycobacteriales</taxon>
        <taxon>Mycobacteriaceae</taxon>
        <taxon>Mycobacterium</taxon>
        <taxon>Mycobacterium simiae complex</taxon>
    </lineage>
</organism>
<dbReference type="InterPro" id="IPR036259">
    <property type="entry name" value="MFS_trans_sf"/>
</dbReference>
<proteinExistence type="predicted"/>
<reference evidence="8" key="3">
    <citation type="journal article" date="2022" name="Microbiol. Resour. Announc.">
        <title>Draft Genome Sequences of Eight Mycobacterium montefiorense Strains Isolated from Salamanders in Captivity.</title>
        <authorList>
            <person name="Komine T."/>
            <person name="Ihara H."/>
            <person name="Fukano H."/>
            <person name="Hoshino Y."/>
            <person name="Kurata O."/>
            <person name="Wada S."/>
        </authorList>
    </citation>
    <scope>NUCLEOTIDE SEQUENCE</scope>
    <source>
        <strain evidence="8">NJB18185</strain>
    </source>
</reference>
<feature type="domain" description="Major facilitator superfamily (MFS) profile" evidence="6">
    <location>
        <begin position="269"/>
        <end position="458"/>
    </location>
</feature>
<keyword evidence="2 5" id="KW-0812">Transmembrane</keyword>
<feature type="transmembrane region" description="Helical" evidence="5">
    <location>
        <begin position="336"/>
        <end position="356"/>
    </location>
</feature>
<comment type="subcellular location">
    <subcellularLocation>
        <location evidence="1">Cell membrane</location>
        <topology evidence="1">Multi-pass membrane protein</topology>
    </subcellularLocation>
</comment>
<dbReference type="Proteomes" id="UP000245060">
    <property type="component" value="Unassembled WGS sequence"/>
</dbReference>
<evidence type="ECO:0000313" key="8">
    <source>
        <dbReference type="EMBL" id="GKU75251.1"/>
    </source>
</evidence>
<evidence type="ECO:0000256" key="5">
    <source>
        <dbReference type="SAM" id="Phobius"/>
    </source>
</evidence>
<feature type="transmembrane region" description="Helical" evidence="5">
    <location>
        <begin position="135"/>
        <end position="161"/>
    </location>
</feature>
<reference evidence="8" key="4">
    <citation type="submission" date="2022-04" db="EMBL/GenBank/DDBJ databases">
        <authorList>
            <person name="Komine T."/>
            <person name="Fukano H."/>
            <person name="Wada S."/>
        </authorList>
    </citation>
    <scope>NUCLEOTIDE SEQUENCE</scope>
    <source>
        <strain evidence="8">NJB18185</strain>
    </source>
</reference>
<dbReference type="GO" id="GO:0022857">
    <property type="term" value="F:transmembrane transporter activity"/>
    <property type="evidence" value="ECO:0007669"/>
    <property type="project" value="InterPro"/>
</dbReference>
<feature type="transmembrane region" description="Helical" evidence="5">
    <location>
        <begin position="44"/>
        <end position="67"/>
    </location>
</feature>
<gene>
    <name evidence="7" type="ORF">MmonteBS_00630</name>
    <name evidence="8" type="ORF">NJB18185_50220</name>
</gene>
<accession>A0AA37PSH3</accession>
<dbReference type="CDD" id="cd17353">
    <property type="entry name" value="MFS_OFA_like"/>
    <property type="match status" value="1"/>
</dbReference>
<evidence type="ECO:0000313" key="9">
    <source>
        <dbReference type="Proteomes" id="UP000245060"/>
    </source>
</evidence>
<dbReference type="PROSITE" id="PS00216">
    <property type="entry name" value="SUGAR_TRANSPORT_1"/>
    <property type="match status" value="1"/>
</dbReference>
<dbReference type="PANTHER" id="PTHR11360:SF304">
    <property type="entry name" value="MFS DOMAIN-CONTAINING PROTEIN"/>
    <property type="match status" value="1"/>
</dbReference>
<dbReference type="Gene3D" id="1.20.1250.20">
    <property type="entry name" value="MFS general substrate transporter like domains"/>
    <property type="match status" value="2"/>
</dbReference>
<feature type="transmembrane region" description="Helical" evidence="5">
    <location>
        <begin position="296"/>
        <end position="315"/>
    </location>
</feature>
<dbReference type="InterPro" id="IPR050327">
    <property type="entry name" value="Proton-linked_MCT"/>
</dbReference>
<feature type="transmembrane region" description="Helical" evidence="5">
    <location>
        <begin position="173"/>
        <end position="195"/>
    </location>
</feature>
<comment type="caution">
    <text evidence="8">The sequence shown here is derived from an EMBL/GenBank/DDBJ whole genome shotgun (WGS) entry which is preliminary data.</text>
</comment>
<dbReference type="AlphaFoldDB" id="A0AA37PSH3"/>
<feature type="transmembrane region" description="Helical" evidence="5">
    <location>
        <begin position="201"/>
        <end position="222"/>
    </location>
</feature>
<keyword evidence="3 5" id="KW-1133">Transmembrane helix</keyword>
<dbReference type="InterPro" id="IPR005829">
    <property type="entry name" value="Sugar_transporter_CS"/>
</dbReference>
<dbReference type="InterPro" id="IPR020846">
    <property type="entry name" value="MFS_dom"/>
</dbReference>
<evidence type="ECO:0000313" key="10">
    <source>
        <dbReference type="Proteomes" id="UP001139505"/>
    </source>
</evidence>
<dbReference type="EMBL" id="BQYH01000074">
    <property type="protein sequence ID" value="GKU75251.1"/>
    <property type="molecule type" value="Genomic_DNA"/>
</dbReference>
<dbReference type="Proteomes" id="UP001139505">
    <property type="component" value="Unassembled WGS sequence"/>
</dbReference>
<dbReference type="Pfam" id="PF07690">
    <property type="entry name" value="MFS_1"/>
    <property type="match status" value="1"/>
</dbReference>
<evidence type="ECO:0000259" key="6">
    <source>
        <dbReference type="PROSITE" id="PS50850"/>
    </source>
</evidence>
<dbReference type="InterPro" id="IPR011701">
    <property type="entry name" value="MFS"/>
</dbReference>
<evidence type="ECO:0000313" key="7">
    <source>
        <dbReference type="EMBL" id="GBG35691.1"/>
    </source>
</evidence>
<evidence type="ECO:0000256" key="1">
    <source>
        <dbReference type="ARBA" id="ARBA00004651"/>
    </source>
</evidence>
<keyword evidence="9" id="KW-1185">Reference proteome</keyword>
<sequence length="458" mass="47818">MHTVCKGVIMMSGGDGISVLQIRAHGCSYRIGERPHDIMARSRAWMLWLPWTAMAAISMLQFGYGVAVVAVQRPHHSPAAGAFWVLALWVVFQAAATAATPTLRRRLGVGPSTAMSIGAVLSAIGPLTLSCTGNLGLAVLGYSVLCGTGAGIVYATCLSTVAHWYPEQRGAKVSLVSGAFGCGAVPFVVLFAFGLHPDNLGPVFTTVGLCVLVVVTMCVVFFRDPPPYWWPAEVDPRLWGVDKRMNRSLLGNAPAIRQYWPSEAARTSAFFLVYLIVMVASAAALLTIVYVPSIAIVHGLPLVVGAAAVAVLALVNGGGRIIASRFSDRYGRRQTLSLALGIEGAALLGLAFSASAGSTVGFVAFAALGGLAGGAFYSLFINLVADYFGERSAVGNFGLVYSAKIFGGLIGVGLPALLIPTGRLGAAFVAIGLLCLCAAAIAPRRLQRPGYPVCHLPN</sequence>
<feature type="transmembrane region" description="Helical" evidence="5">
    <location>
        <begin position="269"/>
        <end position="290"/>
    </location>
</feature>
<feature type="transmembrane region" description="Helical" evidence="5">
    <location>
        <begin position="362"/>
        <end position="385"/>
    </location>
</feature>
<feature type="transmembrane region" description="Helical" evidence="5">
    <location>
        <begin position="79"/>
        <end position="100"/>
    </location>
</feature>
<reference evidence="9" key="2">
    <citation type="submission" date="2018-04" db="EMBL/GenBank/DDBJ databases">
        <title>Draft genome sequence of Mycobacterium montefiorense isolated from Japanese black salamander.</title>
        <authorList>
            <person name="Fukano H."/>
            <person name="Yoshida M."/>
            <person name="Shimizu A."/>
            <person name="Iwao H."/>
            <person name="Kurata O."/>
            <person name="Katayama Y."/>
            <person name="Omatsu T."/>
            <person name="Mizutani T."/>
            <person name="Wada S."/>
            <person name="Hoshino Y."/>
        </authorList>
    </citation>
    <scope>NUCLEOTIDE SEQUENCE [LARGE SCALE GENOMIC DNA]</scope>
    <source>
        <strain evidence="9">BS</strain>
    </source>
</reference>
<feature type="transmembrane region" description="Helical" evidence="5">
    <location>
        <begin position="397"/>
        <end position="418"/>
    </location>
</feature>
<protein>
    <submittedName>
        <fullName evidence="8">MFS transporter</fullName>
    </submittedName>
</protein>
<evidence type="ECO:0000256" key="2">
    <source>
        <dbReference type="ARBA" id="ARBA00022692"/>
    </source>
</evidence>
<keyword evidence="4 5" id="KW-0472">Membrane</keyword>
<evidence type="ECO:0000256" key="3">
    <source>
        <dbReference type="ARBA" id="ARBA00022989"/>
    </source>
</evidence>
<dbReference type="EMBL" id="BFCH01000001">
    <property type="protein sequence ID" value="GBG35691.1"/>
    <property type="molecule type" value="Genomic_DNA"/>
</dbReference>
<evidence type="ECO:0000256" key="4">
    <source>
        <dbReference type="ARBA" id="ARBA00023136"/>
    </source>
</evidence>
<feature type="transmembrane region" description="Helical" evidence="5">
    <location>
        <begin position="107"/>
        <end position="129"/>
    </location>
</feature>
<name>A0AA37PSH3_9MYCO</name>
<reference evidence="7" key="1">
    <citation type="journal article" date="2018" name="Genome Announc.">
        <title>Draft Genome Sequence of Mycobacterium montefiorense Isolated from Japanese Black Salamander (Hynobius nigrescens).</title>
        <authorList>
            <person name="Fukano H."/>
            <person name="Yoshida M."/>
            <person name="Shimizu A."/>
            <person name="Iwao H."/>
            <person name="Katayama Y."/>
            <person name="Omatsu T."/>
            <person name="Mizutani T."/>
            <person name="Kurata O."/>
            <person name="Wada S."/>
            <person name="Hoshino Y."/>
        </authorList>
    </citation>
    <scope>NUCLEOTIDE SEQUENCE</scope>
    <source>
        <strain evidence="7">BS</strain>
    </source>
</reference>
<dbReference type="GO" id="GO:0005886">
    <property type="term" value="C:plasma membrane"/>
    <property type="evidence" value="ECO:0007669"/>
    <property type="project" value="UniProtKB-SubCell"/>
</dbReference>
<dbReference type="PANTHER" id="PTHR11360">
    <property type="entry name" value="MONOCARBOXYLATE TRANSPORTER"/>
    <property type="match status" value="1"/>
</dbReference>
<feature type="transmembrane region" description="Helical" evidence="5">
    <location>
        <begin position="424"/>
        <end position="442"/>
    </location>
</feature>